<keyword evidence="2" id="KW-0677">Repeat</keyword>
<evidence type="ECO:0000313" key="7">
    <source>
        <dbReference type="EMBL" id="OAF66551.1"/>
    </source>
</evidence>
<dbReference type="PROSITE" id="PS50112">
    <property type="entry name" value="PAS"/>
    <property type="match status" value="1"/>
</dbReference>
<evidence type="ECO:0000313" key="8">
    <source>
        <dbReference type="Proteomes" id="UP000078046"/>
    </source>
</evidence>
<dbReference type="GO" id="GO:0000977">
    <property type="term" value="F:RNA polymerase II transcription regulatory region sequence-specific DNA binding"/>
    <property type="evidence" value="ECO:0007669"/>
    <property type="project" value="TreeGrafter"/>
</dbReference>
<evidence type="ECO:0000256" key="1">
    <source>
        <dbReference type="ARBA" id="ARBA00004123"/>
    </source>
</evidence>
<evidence type="ECO:0000256" key="2">
    <source>
        <dbReference type="ARBA" id="ARBA00022737"/>
    </source>
</evidence>
<evidence type="ECO:0000256" key="5">
    <source>
        <dbReference type="ARBA" id="ARBA00023242"/>
    </source>
</evidence>
<dbReference type="SUPFAM" id="SSF55785">
    <property type="entry name" value="PYP-like sensor domain (PAS domain)"/>
    <property type="match status" value="1"/>
</dbReference>
<dbReference type="GO" id="GO:0005634">
    <property type="term" value="C:nucleus"/>
    <property type="evidence" value="ECO:0007669"/>
    <property type="project" value="UniProtKB-SubCell"/>
</dbReference>
<dbReference type="Pfam" id="PF00989">
    <property type="entry name" value="PAS"/>
    <property type="match status" value="1"/>
</dbReference>
<gene>
    <name evidence="7" type="ORF">A3Q56_05711</name>
</gene>
<evidence type="ECO:0000256" key="3">
    <source>
        <dbReference type="ARBA" id="ARBA00023015"/>
    </source>
</evidence>
<dbReference type="PANTHER" id="PTHR23043">
    <property type="entry name" value="HYPOXIA-INDUCIBLE FACTOR 1 ALPHA"/>
    <property type="match status" value="1"/>
</dbReference>
<proteinExistence type="predicted"/>
<evidence type="ECO:0000259" key="6">
    <source>
        <dbReference type="PROSITE" id="PS50112"/>
    </source>
</evidence>
<dbReference type="Proteomes" id="UP000078046">
    <property type="component" value="Unassembled WGS sequence"/>
</dbReference>
<evidence type="ECO:0000256" key="4">
    <source>
        <dbReference type="ARBA" id="ARBA00023163"/>
    </source>
</evidence>
<dbReference type="PANTHER" id="PTHR23043:SF17">
    <property type="entry name" value="PROTEIN SIMILAR"/>
    <property type="match status" value="1"/>
</dbReference>
<dbReference type="InterPro" id="IPR035965">
    <property type="entry name" value="PAS-like_dom_sf"/>
</dbReference>
<accession>A0A177AYR8</accession>
<dbReference type="InterPro" id="IPR000014">
    <property type="entry name" value="PAS"/>
</dbReference>
<keyword evidence="5" id="KW-0539">Nucleus</keyword>
<feature type="domain" description="PAS" evidence="6">
    <location>
        <begin position="20"/>
        <end position="83"/>
    </location>
</feature>
<name>A0A177AYR8_9BILA</name>
<dbReference type="InterPro" id="IPR013767">
    <property type="entry name" value="PAS_fold"/>
</dbReference>
<organism evidence="7 8">
    <name type="scientific">Intoshia linei</name>
    <dbReference type="NCBI Taxonomy" id="1819745"/>
    <lineage>
        <taxon>Eukaryota</taxon>
        <taxon>Metazoa</taxon>
        <taxon>Spiralia</taxon>
        <taxon>Lophotrochozoa</taxon>
        <taxon>Mesozoa</taxon>
        <taxon>Orthonectida</taxon>
        <taxon>Rhopaluridae</taxon>
        <taxon>Intoshia</taxon>
    </lineage>
</organism>
<comment type="subcellular location">
    <subcellularLocation>
        <location evidence="1">Nucleus</location>
    </subcellularLocation>
</comment>
<sequence length="478" mass="56217">MKVNNLMETKPVMPGLINGLIDAIDGFLLVIDKSGIIFLAGECIERVMGYHQVDILHQNIYSIIHSEDREILQSCFNQPLDKDFSQKNVKLCFRLRSVKSVNNTFTPINMTGVLKKLKNDYFKQMSSFDIYPKDKNQRHINWQKNFENGTLNMYQNAFTPCIFENSNTNYINTQQNVMSVDTIVLFAICKPISNSEIFNNFQLISETKFENTFQSVHSLDFKFIQPFYKISISPLININLNKYKHNYLYDLITNEDLNYALITHQKIVSKGHGILMCYRWKIDKCNKNPVWIQTYAKIDNFKNKNNKINQFYNTPLIFCYHRILNDIDAAEFLKKRTSQCESKELSENILCKIFDEEMNIKCKNNQNNLNVNQFNQLVNSNLSNLPNLPNFYAYDETVKNQTNSGEMKPFINILKNPQNNTIMPKPFKQNYNNCNYTPQLTYYESCMYKNTSNPSMHQQIKRNKTLHNQSTYTWFKNK</sequence>
<dbReference type="GO" id="GO:0071456">
    <property type="term" value="P:cellular response to hypoxia"/>
    <property type="evidence" value="ECO:0007669"/>
    <property type="project" value="TreeGrafter"/>
</dbReference>
<dbReference type="CDD" id="cd00130">
    <property type="entry name" value="PAS"/>
    <property type="match status" value="1"/>
</dbReference>
<dbReference type="EMBL" id="LWCA01000896">
    <property type="protein sequence ID" value="OAF66551.1"/>
    <property type="molecule type" value="Genomic_DNA"/>
</dbReference>
<reference evidence="7 8" key="1">
    <citation type="submission" date="2016-04" db="EMBL/GenBank/DDBJ databases">
        <title>The genome of Intoshia linei affirms orthonectids as highly simplified spiralians.</title>
        <authorList>
            <person name="Mikhailov K.V."/>
            <person name="Slusarev G.S."/>
            <person name="Nikitin M.A."/>
            <person name="Logacheva M.D."/>
            <person name="Penin A."/>
            <person name="Aleoshin V."/>
            <person name="Panchin Y.V."/>
        </authorList>
    </citation>
    <scope>NUCLEOTIDE SEQUENCE [LARGE SCALE GENOMIC DNA]</scope>
    <source>
        <strain evidence="7">Intl2013</strain>
        <tissue evidence="7">Whole animal</tissue>
    </source>
</reference>
<keyword evidence="3" id="KW-0805">Transcription regulation</keyword>
<keyword evidence="4" id="KW-0804">Transcription</keyword>
<protein>
    <recommendedName>
        <fullName evidence="6">PAS domain-containing protein</fullName>
    </recommendedName>
</protein>
<dbReference type="AlphaFoldDB" id="A0A177AYR8"/>
<dbReference type="Gene3D" id="3.30.450.20">
    <property type="entry name" value="PAS domain"/>
    <property type="match status" value="2"/>
</dbReference>
<dbReference type="OrthoDB" id="6099906at2759"/>
<keyword evidence="8" id="KW-1185">Reference proteome</keyword>
<dbReference type="SMART" id="SM00091">
    <property type="entry name" value="PAS"/>
    <property type="match status" value="1"/>
</dbReference>
<comment type="caution">
    <text evidence="7">The sequence shown here is derived from an EMBL/GenBank/DDBJ whole genome shotgun (WGS) entry which is preliminary data.</text>
</comment>
<dbReference type="GO" id="GO:0000981">
    <property type="term" value="F:DNA-binding transcription factor activity, RNA polymerase II-specific"/>
    <property type="evidence" value="ECO:0007669"/>
    <property type="project" value="TreeGrafter"/>
</dbReference>